<proteinExistence type="predicted"/>
<reference evidence="1 2" key="1">
    <citation type="submission" date="2017-03" db="EMBL/GenBank/DDBJ databases">
        <title>Sulfur activation and transportation mechanism of thermophilic Archaea Acidianus manzaensis YN-25.</title>
        <authorList>
            <person name="Ma Y."/>
            <person name="Yang Y."/>
            <person name="Xia J."/>
        </authorList>
    </citation>
    <scope>NUCLEOTIDE SEQUENCE [LARGE SCALE GENOMIC DNA]</scope>
    <source>
        <strain evidence="1 2">YN-25</strain>
    </source>
</reference>
<dbReference type="Proteomes" id="UP000193404">
    <property type="component" value="Chromosome"/>
</dbReference>
<dbReference type="AlphaFoldDB" id="A0A1W6K330"/>
<sequence length="294" mass="33010">MLKSLLEAIDILESKDPLSKIREKVKGIKYEEKNFGEVTYLKAYYGNGGKKRVEILGRLGAIQMKDSKGLVSDADGAIVSLALILELINLKDKGITFDVDVSVVTNISLNAKLIPHKPFNFMIPLIDFNDALKEEVDPNADLILSIDSTKGNRLAKYDDFAITHVIKDGYILKLEDEVIDIYNRVTGHEVYMVPLTTGDLLPLDFNVYHISTLISPWLYTDSPVIGLATVSKQVVPGYVTGVLNMEMLEHTSRFCLEILKYVEKEGKIYNEEELKEIEEKLGKSNLIRVKRGST</sequence>
<organism evidence="1 2">
    <name type="scientific">Acidianus manzaensis</name>
    <dbReference type="NCBI Taxonomy" id="282676"/>
    <lineage>
        <taxon>Archaea</taxon>
        <taxon>Thermoproteota</taxon>
        <taxon>Thermoprotei</taxon>
        <taxon>Sulfolobales</taxon>
        <taxon>Sulfolobaceae</taxon>
        <taxon>Acidianus</taxon>
    </lineage>
</organism>
<gene>
    <name evidence="1" type="ORF">B6F84_13465</name>
</gene>
<dbReference type="Pfam" id="PF06675">
    <property type="entry name" value="DUF1177"/>
    <property type="match status" value="1"/>
</dbReference>
<evidence type="ECO:0000313" key="1">
    <source>
        <dbReference type="EMBL" id="ARM76926.1"/>
    </source>
</evidence>
<dbReference type="STRING" id="282676.B6F84_13465"/>
<dbReference type="RefSeq" id="WP_148692720.1">
    <property type="nucleotide sequence ID" value="NZ_CP020477.1"/>
</dbReference>
<keyword evidence="2" id="KW-1185">Reference proteome</keyword>
<protein>
    <recommendedName>
        <fullName evidence="3">DUF1177 domain-containing protein</fullName>
    </recommendedName>
</protein>
<dbReference type="OrthoDB" id="34161at2157"/>
<accession>A0A1W6K330</accession>
<evidence type="ECO:0008006" key="3">
    <source>
        <dbReference type="Google" id="ProtNLM"/>
    </source>
</evidence>
<evidence type="ECO:0000313" key="2">
    <source>
        <dbReference type="Proteomes" id="UP000193404"/>
    </source>
</evidence>
<dbReference type="EMBL" id="CP020477">
    <property type="protein sequence ID" value="ARM76926.1"/>
    <property type="molecule type" value="Genomic_DNA"/>
</dbReference>
<name>A0A1W6K330_9CREN</name>
<dbReference type="GeneID" id="41591949"/>
<dbReference type="InterPro" id="IPR009561">
    <property type="entry name" value="DUF1177"/>
</dbReference>
<dbReference type="KEGG" id="aman:B6F84_13465"/>